<sequence length="432" mass="47761">MSAVRPLAPPSANSSSAQLDLFQHVLDAYQVEGDRPLTNAKLYQSVARSAGLAAGEVERTVEISGSQHSPFKRAVRWVQQTMKHLGLLERQPGARGVWSLAQRNKDGLTAAPVGKRLVAFSTDLGIAIWGDSTQSFPQLGQPIHLVITSPPFLLRRPRAYGNPLTEQAYIDFICSALEPLVSQLAAGGSLCLNLTNDSFLVGSPARSVAKERLVLAMVDRLGLYLMDTLIWHNASKPPGPLQYASKRRVQLNTGYEPVYWFTNDPEKVFSDNRRVLQPHSERHKKWLRQVQDAGGCPRSAVYGDGAYRLRPSSYTNETEGRIAKNVLPIGHACADTRQYRRDAAALGLPVHGAMMPLSLARFLVEFLTLPGQLVVDLFGGTAKSAMAAELLQRYWITFELFAEYLRGGAQRFQRFPGFRLGEEFSLGFPKSL</sequence>
<keyword evidence="11" id="KW-0614">Plasmid</keyword>
<geneLocation type="plasmid" evidence="11 12">
    <name>unnamed</name>
</geneLocation>
<dbReference type="GO" id="GO:0008168">
    <property type="term" value="F:methyltransferase activity"/>
    <property type="evidence" value="ECO:0007669"/>
    <property type="project" value="UniProtKB-KW"/>
</dbReference>
<protein>
    <recommendedName>
        <fullName evidence="8">Methyltransferase</fullName>
        <ecNumber evidence="8">2.1.1.-</ecNumber>
    </recommendedName>
</protein>
<evidence type="ECO:0000313" key="11">
    <source>
        <dbReference type="EMBL" id="WMD23904.1"/>
    </source>
</evidence>
<dbReference type="InterPro" id="IPR002941">
    <property type="entry name" value="DNA_methylase_N4/N6"/>
</dbReference>
<keyword evidence="2 11" id="KW-0489">Methyltransferase</keyword>
<dbReference type="GO" id="GO:0032259">
    <property type="term" value="P:methylation"/>
    <property type="evidence" value="ECO:0007669"/>
    <property type="project" value="UniProtKB-KW"/>
</dbReference>
<comment type="catalytic activity">
    <reaction evidence="7">
        <text>a 2'-deoxycytidine in DNA + S-adenosyl-L-methionine = an N(4)-methyl-2'-deoxycytidine in DNA + S-adenosyl-L-homocysteine + H(+)</text>
        <dbReference type="Rhea" id="RHEA:16857"/>
        <dbReference type="Rhea" id="RHEA-COMP:11369"/>
        <dbReference type="Rhea" id="RHEA-COMP:13674"/>
        <dbReference type="ChEBI" id="CHEBI:15378"/>
        <dbReference type="ChEBI" id="CHEBI:57856"/>
        <dbReference type="ChEBI" id="CHEBI:59789"/>
        <dbReference type="ChEBI" id="CHEBI:85452"/>
        <dbReference type="ChEBI" id="CHEBI:137933"/>
        <dbReference type="EC" id="2.1.1.113"/>
    </reaction>
</comment>
<feature type="domain" description="DNA methylase N-4/N-6" evidence="9">
    <location>
        <begin position="143"/>
        <end position="406"/>
    </location>
</feature>
<evidence type="ECO:0000256" key="8">
    <source>
        <dbReference type="RuleBase" id="RU362026"/>
    </source>
</evidence>
<dbReference type="Pfam" id="PF14338">
    <property type="entry name" value="Mrr_N"/>
    <property type="match status" value="1"/>
</dbReference>
<dbReference type="InterPro" id="IPR029063">
    <property type="entry name" value="SAM-dependent_MTases_sf"/>
</dbReference>
<accession>A0ABY9MA86</accession>
<dbReference type="Proteomes" id="UP001234798">
    <property type="component" value="Plasmid unnamed"/>
</dbReference>
<keyword evidence="12" id="KW-1185">Reference proteome</keyword>
<gene>
    <name evidence="11" type="ORF">RAS12_30190</name>
</gene>
<evidence type="ECO:0000256" key="3">
    <source>
        <dbReference type="ARBA" id="ARBA00022679"/>
    </source>
</evidence>
<dbReference type="Pfam" id="PF01555">
    <property type="entry name" value="N6_N4_Mtase"/>
    <property type="match status" value="1"/>
</dbReference>
<proteinExistence type="inferred from homology"/>
<feature type="domain" description="Restriction system protein Mrr-like N-terminal" evidence="10">
    <location>
        <begin position="21"/>
        <end position="108"/>
    </location>
</feature>
<evidence type="ECO:0000256" key="5">
    <source>
        <dbReference type="ARBA" id="ARBA00022747"/>
    </source>
</evidence>
<keyword evidence="3" id="KW-0808">Transferase</keyword>
<organism evidence="11 12">
    <name type="scientific">Achromobacter seleniivolatilans</name>
    <dbReference type="NCBI Taxonomy" id="3047478"/>
    <lineage>
        <taxon>Bacteria</taxon>
        <taxon>Pseudomonadati</taxon>
        <taxon>Pseudomonadota</taxon>
        <taxon>Betaproteobacteria</taxon>
        <taxon>Burkholderiales</taxon>
        <taxon>Alcaligenaceae</taxon>
        <taxon>Achromobacter</taxon>
    </lineage>
</organism>
<keyword evidence="4" id="KW-0949">S-adenosyl-L-methionine</keyword>
<evidence type="ECO:0000313" key="12">
    <source>
        <dbReference type="Proteomes" id="UP001234798"/>
    </source>
</evidence>
<evidence type="ECO:0000259" key="9">
    <source>
        <dbReference type="Pfam" id="PF01555"/>
    </source>
</evidence>
<reference evidence="11 12" key="1">
    <citation type="submission" date="2023-08" db="EMBL/GenBank/DDBJ databases">
        <title>Achromobacter seleniivolatilans sp. nov., isolated from seleniferous soil.</title>
        <authorList>
            <person name="Zhang S."/>
            <person name="Li K."/>
            <person name="Peng J."/>
            <person name="Zhao Q."/>
            <person name="Wang H."/>
            <person name="Guo Y."/>
        </authorList>
    </citation>
    <scope>NUCLEOTIDE SEQUENCE [LARGE SCALE GENOMIC DNA]</scope>
    <source>
        <strain evidence="11 12">R39</strain>
        <plasmid evidence="11 12">unnamed</plasmid>
    </source>
</reference>
<evidence type="ECO:0000256" key="7">
    <source>
        <dbReference type="ARBA" id="ARBA00049120"/>
    </source>
</evidence>
<dbReference type="EC" id="2.1.1.-" evidence="8"/>
<evidence type="ECO:0000256" key="2">
    <source>
        <dbReference type="ARBA" id="ARBA00022603"/>
    </source>
</evidence>
<dbReference type="EMBL" id="CP132977">
    <property type="protein sequence ID" value="WMD23904.1"/>
    <property type="molecule type" value="Genomic_DNA"/>
</dbReference>
<dbReference type="InterPro" id="IPR001091">
    <property type="entry name" value="RM_Methyltransferase"/>
</dbReference>
<dbReference type="SUPFAM" id="SSF53335">
    <property type="entry name" value="S-adenosyl-L-methionine-dependent methyltransferases"/>
    <property type="match status" value="1"/>
</dbReference>
<evidence type="ECO:0000256" key="4">
    <source>
        <dbReference type="ARBA" id="ARBA00022691"/>
    </source>
</evidence>
<dbReference type="PRINTS" id="PR00508">
    <property type="entry name" value="S21N4MTFRASE"/>
</dbReference>
<dbReference type="InterPro" id="IPR017985">
    <property type="entry name" value="MeTrfase_CN4_CS"/>
</dbReference>
<evidence type="ECO:0000256" key="6">
    <source>
        <dbReference type="ARBA" id="ARBA00023125"/>
    </source>
</evidence>
<dbReference type="InterPro" id="IPR025745">
    <property type="entry name" value="Mrr-like_N_dom"/>
</dbReference>
<dbReference type="PROSITE" id="PS00093">
    <property type="entry name" value="N4_MTASE"/>
    <property type="match status" value="1"/>
</dbReference>
<comment type="similarity">
    <text evidence="1">Belongs to the N(4)/N(6)-methyltransferase family. N(4) subfamily.</text>
</comment>
<evidence type="ECO:0000256" key="1">
    <source>
        <dbReference type="ARBA" id="ARBA00010203"/>
    </source>
</evidence>
<dbReference type="RefSeq" id="WP_306951799.1">
    <property type="nucleotide sequence ID" value="NZ_CP132977.1"/>
</dbReference>
<keyword evidence="6" id="KW-0238">DNA-binding</keyword>
<evidence type="ECO:0000259" key="10">
    <source>
        <dbReference type="Pfam" id="PF14338"/>
    </source>
</evidence>
<dbReference type="Gene3D" id="3.40.50.150">
    <property type="entry name" value="Vaccinia Virus protein VP39"/>
    <property type="match status" value="1"/>
</dbReference>
<name>A0ABY9MA86_9BURK</name>
<keyword evidence="5" id="KW-0680">Restriction system</keyword>